<comment type="similarity">
    <text evidence="1">Belongs to the AHA1 family.</text>
</comment>
<proteinExistence type="inferred from homology"/>
<keyword evidence="4" id="KW-1185">Reference proteome</keyword>
<dbReference type="InterPro" id="IPR023393">
    <property type="entry name" value="START-like_dom_sf"/>
</dbReference>
<dbReference type="Proteomes" id="UP001501231">
    <property type="component" value="Unassembled WGS sequence"/>
</dbReference>
<sequence>MTGTTGFDYTLTRSLDAPVHAVWQAWTIADDYAKWASAEEVVLDVRPGGAWSSVMVIPGGARVPLTGTYIEVEENKRLVMGMNVPGRDEPALMTMDLAADGEGTKITLSQTFDTAEDRDQAEAGSNMLLDGLTAFLATS</sequence>
<evidence type="ECO:0000256" key="1">
    <source>
        <dbReference type="ARBA" id="ARBA00006817"/>
    </source>
</evidence>
<accession>A0ABN3KKL3</accession>
<organism evidence="3 4">
    <name type="scientific">Actinomadura vinacea</name>
    <dbReference type="NCBI Taxonomy" id="115336"/>
    <lineage>
        <taxon>Bacteria</taxon>
        <taxon>Bacillati</taxon>
        <taxon>Actinomycetota</taxon>
        <taxon>Actinomycetes</taxon>
        <taxon>Streptosporangiales</taxon>
        <taxon>Thermomonosporaceae</taxon>
        <taxon>Actinomadura</taxon>
    </lineage>
</organism>
<dbReference type="RefSeq" id="WP_344598799.1">
    <property type="nucleotide sequence ID" value="NZ_BAAARW010000052.1"/>
</dbReference>
<gene>
    <name evidence="3" type="ORF">GCM10010191_95590</name>
</gene>
<dbReference type="Gene3D" id="3.30.530.20">
    <property type="match status" value="1"/>
</dbReference>
<dbReference type="Pfam" id="PF08327">
    <property type="entry name" value="AHSA1"/>
    <property type="match status" value="1"/>
</dbReference>
<name>A0ABN3KKL3_9ACTN</name>
<protein>
    <submittedName>
        <fullName evidence="3">SRPBCC domain-containing protein</fullName>
    </submittedName>
</protein>
<comment type="caution">
    <text evidence="3">The sequence shown here is derived from an EMBL/GenBank/DDBJ whole genome shotgun (WGS) entry which is preliminary data.</text>
</comment>
<feature type="domain" description="Activator of Hsp90 ATPase homologue 1/2-like C-terminal" evidence="2">
    <location>
        <begin position="16"/>
        <end position="136"/>
    </location>
</feature>
<dbReference type="InterPro" id="IPR013538">
    <property type="entry name" value="ASHA1/2-like_C"/>
</dbReference>
<reference evidence="3 4" key="1">
    <citation type="journal article" date="2019" name="Int. J. Syst. Evol. Microbiol.">
        <title>The Global Catalogue of Microorganisms (GCM) 10K type strain sequencing project: providing services to taxonomists for standard genome sequencing and annotation.</title>
        <authorList>
            <consortium name="The Broad Institute Genomics Platform"/>
            <consortium name="The Broad Institute Genome Sequencing Center for Infectious Disease"/>
            <person name="Wu L."/>
            <person name="Ma J."/>
        </authorList>
    </citation>
    <scope>NUCLEOTIDE SEQUENCE [LARGE SCALE GENOMIC DNA]</scope>
    <source>
        <strain evidence="3 4">JCM 3325</strain>
    </source>
</reference>
<dbReference type="SUPFAM" id="SSF55961">
    <property type="entry name" value="Bet v1-like"/>
    <property type="match status" value="1"/>
</dbReference>
<evidence type="ECO:0000313" key="3">
    <source>
        <dbReference type="EMBL" id="GAA2460094.1"/>
    </source>
</evidence>
<evidence type="ECO:0000259" key="2">
    <source>
        <dbReference type="Pfam" id="PF08327"/>
    </source>
</evidence>
<dbReference type="CDD" id="cd07814">
    <property type="entry name" value="SRPBCC_CalC_Aha1-like"/>
    <property type="match status" value="1"/>
</dbReference>
<evidence type="ECO:0000313" key="4">
    <source>
        <dbReference type="Proteomes" id="UP001501231"/>
    </source>
</evidence>
<dbReference type="EMBL" id="BAAARW010000052">
    <property type="protein sequence ID" value="GAA2460094.1"/>
    <property type="molecule type" value="Genomic_DNA"/>
</dbReference>